<name>A0A1F7ZNK9_9EURO</name>
<dbReference type="CDD" id="cd22742">
    <property type="entry name" value="BUBL-like"/>
    <property type="match status" value="1"/>
</dbReference>
<protein>
    <submittedName>
        <fullName evidence="1">Putative bubble protein protein</fullName>
    </submittedName>
</protein>
<accession>A0A1F7ZNK9</accession>
<gene>
    <name evidence="1" type="ORF">ABOM_011038</name>
</gene>
<feature type="non-terminal residue" evidence="1">
    <location>
        <position position="1"/>
    </location>
</feature>
<comment type="caution">
    <text evidence="1">The sequence shown here is derived from an EMBL/GenBank/DDBJ whole genome shotgun (WGS) entry which is preliminary data.</text>
</comment>
<dbReference type="Pfam" id="PF09227">
    <property type="entry name" value="Bubble"/>
    <property type="match status" value="1"/>
</dbReference>
<organism evidence="1 2">
    <name type="scientific">Aspergillus bombycis</name>
    <dbReference type="NCBI Taxonomy" id="109264"/>
    <lineage>
        <taxon>Eukaryota</taxon>
        <taxon>Fungi</taxon>
        <taxon>Dikarya</taxon>
        <taxon>Ascomycota</taxon>
        <taxon>Pezizomycotina</taxon>
        <taxon>Eurotiomycetes</taxon>
        <taxon>Eurotiomycetidae</taxon>
        <taxon>Eurotiales</taxon>
        <taxon>Aspergillaceae</taxon>
        <taxon>Aspergillus</taxon>
    </lineage>
</organism>
<dbReference type="OrthoDB" id="4233737at2759"/>
<dbReference type="STRING" id="109264.A0A1F7ZNK9"/>
<reference evidence="1 2" key="1">
    <citation type="journal article" date="2016" name="Genome Biol. Evol.">
        <title>Draft genome sequence of an aflatoxigenic Aspergillus species, A. bombycis.</title>
        <authorList>
            <person name="Moore G.G."/>
            <person name="Mack B.M."/>
            <person name="Beltz S.B."/>
            <person name="Gilbert M.K."/>
        </authorList>
    </citation>
    <scope>NUCLEOTIDE SEQUENCE [LARGE SCALE GENOMIC DNA]</scope>
    <source>
        <strain evidence="2">NRRL 26010</strain>
    </source>
</reference>
<dbReference type="SUPFAM" id="SSF103565">
    <property type="entry name" value="Bubble protein"/>
    <property type="match status" value="1"/>
</dbReference>
<dbReference type="InterPro" id="IPR036334">
    <property type="entry name" value="Bubble_sf"/>
</dbReference>
<keyword evidence="2" id="KW-1185">Reference proteome</keyword>
<dbReference type="EMBL" id="LYCR01000133">
    <property type="protein sequence ID" value="OGM40718.1"/>
    <property type="molecule type" value="Genomic_DNA"/>
</dbReference>
<dbReference type="GeneID" id="34454428"/>
<proteinExistence type="predicted"/>
<dbReference type="Gene3D" id="2.30.130.50">
    <property type="match status" value="1"/>
</dbReference>
<dbReference type="InterPro" id="IPR015308">
    <property type="entry name" value="Bubble"/>
</dbReference>
<dbReference type="Proteomes" id="UP000179179">
    <property type="component" value="Unassembled WGS sequence"/>
</dbReference>
<sequence length="117" mass="12182">TKASWTTNNLKSNVVPLNTNTSSTMKATTIFYTLLAATAVSASAVPQNDFEILDTCGAGYGGDQRRTNSPCASSNGDRHFCGCDRTGVVQCKGGKWTEIQDCHSGTCHGGNDGGAVC</sequence>
<dbReference type="AlphaFoldDB" id="A0A1F7ZNK9"/>
<evidence type="ECO:0000313" key="2">
    <source>
        <dbReference type="Proteomes" id="UP000179179"/>
    </source>
</evidence>
<evidence type="ECO:0000313" key="1">
    <source>
        <dbReference type="EMBL" id="OGM40718.1"/>
    </source>
</evidence>
<dbReference type="RefSeq" id="XP_022384435.1">
    <property type="nucleotide sequence ID" value="XM_022538166.1"/>
</dbReference>